<organism evidence="1 2">
    <name type="scientific">Cystobacter fuscus (strain ATCC 25194 / DSM 2262 / NBRC 100088 / M29)</name>
    <dbReference type="NCBI Taxonomy" id="1242864"/>
    <lineage>
        <taxon>Bacteria</taxon>
        <taxon>Pseudomonadati</taxon>
        <taxon>Myxococcota</taxon>
        <taxon>Myxococcia</taxon>
        <taxon>Myxococcales</taxon>
        <taxon>Cystobacterineae</taxon>
        <taxon>Archangiaceae</taxon>
        <taxon>Cystobacter</taxon>
    </lineage>
</organism>
<dbReference type="Proteomes" id="UP000011682">
    <property type="component" value="Unassembled WGS sequence"/>
</dbReference>
<comment type="caution">
    <text evidence="1">The sequence shown here is derived from an EMBL/GenBank/DDBJ whole genome shotgun (WGS) entry which is preliminary data.</text>
</comment>
<keyword evidence="2" id="KW-1185">Reference proteome</keyword>
<proteinExistence type="predicted"/>
<dbReference type="EMBL" id="ANAH02000011">
    <property type="protein sequence ID" value="EPX61024.1"/>
    <property type="molecule type" value="Genomic_DNA"/>
</dbReference>
<dbReference type="AlphaFoldDB" id="S9QIB9"/>
<accession>S9QIB9</accession>
<gene>
    <name evidence="1" type="ORF">D187_001676</name>
</gene>
<dbReference type="Pfam" id="PF09536">
    <property type="entry name" value="DUF2378"/>
    <property type="match status" value="1"/>
</dbReference>
<dbReference type="InterPro" id="IPR011751">
    <property type="entry name" value="Mxa_paralog_2265"/>
</dbReference>
<sequence>MNATSGGSERLLHGRGSTVSPPLEFPGREATLWAPRLAQATSEDMARGLFFQGALRAIRVLGDEELAARCAAACGQAWFFDFFNYSIRLFLEMVSTALPPLMERHGEAECTLWLMGHCVATDFLESEAGRAMQVLVRGEARRLVNHLPSTYLVSVNGTRSVEWLGPQHCRFTMKRDFAPAAFHEGMLVAMLERMDARRVHVVGVQTGVLDSEYDISWR</sequence>
<dbReference type="NCBIfam" id="TIGR02265">
    <property type="entry name" value="Mxa_TIGR02265"/>
    <property type="match status" value="1"/>
</dbReference>
<reference evidence="1" key="1">
    <citation type="submission" date="2013-05" db="EMBL/GenBank/DDBJ databases">
        <title>Genome assembly of Cystobacter fuscus DSM 2262.</title>
        <authorList>
            <person name="Sharma G."/>
            <person name="Khatri I."/>
            <person name="Kaur C."/>
            <person name="Mayilraj S."/>
            <person name="Subramanian S."/>
        </authorList>
    </citation>
    <scope>NUCLEOTIDE SEQUENCE [LARGE SCALE GENOMIC DNA]</scope>
    <source>
        <strain evidence="1">DSM 2262</strain>
    </source>
</reference>
<protein>
    <recommendedName>
        <fullName evidence="3">TIGR02265 family protein</fullName>
    </recommendedName>
</protein>
<evidence type="ECO:0000313" key="2">
    <source>
        <dbReference type="Proteomes" id="UP000011682"/>
    </source>
</evidence>
<evidence type="ECO:0008006" key="3">
    <source>
        <dbReference type="Google" id="ProtNLM"/>
    </source>
</evidence>
<evidence type="ECO:0000313" key="1">
    <source>
        <dbReference type="EMBL" id="EPX61024.1"/>
    </source>
</evidence>
<name>S9QIB9_CYSF2</name>